<dbReference type="AlphaFoldDB" id="A0A0C2MLE6"/>
<evidence type="ECO:0000313" key="2">
    <source>
        <dbReference type="EMBL" id="KII62451.1"/>
    </source>
</evidence>
<feature type="region of interest" description="Disordered" evidence="1">
    <location>
        <begin position="135"/>
        <end position="157"/>
    </location>
</feature>
<keyword evidence="3" id="KW-1185">Reference proteome</keyword>
<dbReference type="Proteomes" id="UP000031668">
    <property type="component" value="Unassembled WGS sequence"/>
</dbReference>
<name>A0A0C2MLE6_THEKT</name>
<reference evidence="2 3" key="1">
    <citation type="journal article" date="2014" name="Genome Biol. Evol.">
        <title>The genome of the myxosporean Thelohanellus kitauei shows adaptations to nutrient acquisition within its fish host.</title>
        <authorList>
            <person name="Yang Y."/>
            <person name="Xiong J."/>
            <person name="Zhou Z."/>
            <person name="Huo F."/>
            <person name="Miao W."/>
            <person name="Ran C."/>
            <person name="Liu Y."/>
            <person name="Zhang J."/>
            <person name="Feng J."/>
            <person name="Wang M."/>
            <person name="Wang M."/>
            <person name="Wang L."/>
            <person name="Yao B."/>
        </authorList>
    </citation>
    <scope>NUCLEOTIDE SEQUENCE [LARGE SCALE GENOMIC DNA]</scope>
    <source>
        <strain evidence="2">Wuqing</strain>
    </source>
</reference>
<organism evidence="2 3">
    <name type="scientific">Thelohanellus kitauei</name>
    <name type="common">Myxosporean</name>
    <dbReference type="NCBI Taxonomy" id="669202"/>
    <lineage>
        <taxon>Eukaryota</taxon>
        <taxon>Metazoa</taxon>
        <taxon>Cnidaria</taxon>
        <taxon>Myxozoa</taxon>
        <taxon>Myxosporea</taxon>
        <taxon>Bivalvulida</taxon>
        <taxon>Platysporina</taxon>
        <taxon>Myxobolidae</taxon>
        <taxon>Thelohanellus</taxon>
    </lineage>
</organism>
<comment type="caution">
    <text evidence="2">The sequence shown here is derived from an EMBL/GenBank/DDBJ whole genome shotgun (WGS) entry which is preliminary data.</text>
</comment>
<dbReference type="EMBL" id="JWZT01004976">
    <property type="protein sequence ID" value="KII62451.1"/>
    <property type="molecule type" value="Genomic_DNA"/>
</dbReference>
<gene>
    <name evidence="2" type="ORF">RF11_13822</name>
</gene>
<feature type="compositionally biased region" description="Basic and acidic residues" evidence="1">
    <location>
        <begin position="135"/>
        <end position="146"/>
    </location>
</feature>
<sequence length="271" mass="30505">MNRHKSRLAAPTNFDLLTNIKTTESSIFYRQESPGLKPPTRLSLPSEIKPIPAISTANHQSPRPQGLSLHIQEPVQRQTVLPDELHATTQVNATINNKSPVLCRKNHTLPKTLAEVLKPSDTLLSPKMIDELILSKDSDKPSEEKGTQVVTPITPPENIVPRKLAEISHQSIHVEETVVIEQLDNPTDDRRNDSTLEDYDQLPHLDHGFVVPTTSEPVFEHSQIQLRAPSPQPSLLKPSIFKSIENKIQPETLRFYVDLLNPHSDWILEAE</sequence>
<accession>A0A0C2MLE6</accession>
<protein>
    <submittedName>
        <fullName evidence="2">Uncharacterized protein</fullName>
    </submittedName>
</protein>
<proteinExistence type="predicted"/>
<evidence type="ECO:0000256" key="1">
    <source>
        <dbReference type="SAM" id="MobiDB-lite"/>
    </source>
</evidence>
<evidence type="ECO:0000313" key="3">
    <source>
        <dbReference type="Proteomes" id="UP000031668"/>
    </source>
</evidence>